<dbReference type="Proteomes" id="UP000095552">
    <property type="component" value="Unassembled WGS sequence"/>
</dbReference>
<protein>
    <submittedName>
        <fullName evidence="1">Uncharacterized protein</fullName>
    </submittedName>
</protein>
<comment type="caution">
    <text evidence="1">The sequence shown here is derived from an EMBL/GenBank/DDBJ whole genome shotgun (WGS) entry which is preliminary data.</text>
</comment>
<organism evidence="1 2">
    <name type="scientific">Roseivirga misakiensis</name>
    <dbReference type="NCBI Taxonomy" id="1563681"/>
    <lineage>
        <taxon>Bacteria</taxon>
        <taxon>Pseudomonadati</taxon>
        <taxon>Bacteroidota</taxon>
        <taxon>Cytophagia</taxon>
        <taxon>Cytophagales</taxon>
        <taxon>Roseivirgaceae</taxon>
        <taxon>Roseivirga</taxon>
    </lineage>
</organism>
<reference evidence="1 2" key="1">
    <citation type="submission" date="2016-08" db="EMBL/GenBank/DDBJ databases">
        <title>Draft genome of Fabibacter sp. strain SK-8.</title>
        <authorList>
            <person name="Wong S.-K."/>
            <person name="Hamasaki K."/>
            <person name="Yoshizawa S."/>
        </authorList>
    </citation>
    <scope>NUCLEOTIDE SEQUENCE [LARGE SCALE GENOMIC DNA]</scope>
    <source>
        <strain evidence="1 2">SK-8</strain>
    </source>
</reference>
<evidence type="ECO:0000313" key="2">
    <source>
        <dbReference type="Proteomes" id="UP000095552"/>
    </source>
</evidence>
<name>A0A1E5T596_9BACT</name>
<evidence type="ECO:0000313" key="1">
    <source>
        <dbReference type="EMBL" id="OEK06554.1"/>
    </source>
</evidence>
<dbReference type="AlphaFoldDB" id="A0A1E5T596"/>
<accession>A0A1E5T596</accession>
<dbReference type="EMBL" id="MDGQ01000003">
    <property type="protein sequence ID" value="OEK06554.1"/>
    <property type="molecule type" value="Genomic_DNA"/>
</dbReference>
<proteinExistence type="predicted"/>
<dbReference type="PROSITE" id="PS51257">
    <property type="entry name" value="PROKAR_LIPOPROTEIN"/>
    <property type="match status" value="1"/>
</dbReference>
<keyword evidence="2" id="KW-1185">Reference proteome</keyword>
<sequence>MHRIRLLLCFFALSACNSSRQFNDQSDLLVIDLEDALNNSAQLNLSSFVSSLSYIQLETSDQTFYDFLRVTDIINDSLLVAI</sequence>
<dbReference type="STRING" id="1563681.BFP71_02465"/>
<gene>
    <name evidence="1" type="ORF">BFP71_02465</name>
</gene>